<reference evidence="1 2" key="1">
    <citation type="submission" date="2020-07" db="EMBL/GenBank/DDBJ databases">
        <title>Genomic Encyclopedia of Type Strains, Phase IV (KMG-V): Genome sequencing to study the core and pangenomes of soil and plant-associated prokaryotes.</title>
        <authorList>
            <person name="Whitman W."/>
        </authorList>
    </citation>
    <scope>NUCLEOTIDE SEQUENCE [LARGE SCALE GENOMIC DNA]</scope>
    <source>
        <strain evidence="1 2">C12</strain>
    </source>
</reference>
<evidence type="ECO:0000313" key="2">
    <source>
        <dbReference type="Proteomes" id="UP000558015"/>
    </source>
</evidence>
<evidence type="ECO:0000313" key="1">
    <source>
        <dbReference type="EMBL" id="MBA2858842.1"/>
    </source>
</evidence>
<dbReference type="RefSeq" id="WP_181493669.1">
    <property type="nucleotide sequence ID" value="NZ_JACDUN010000001.1"/>
</dbReference>
<accession>A0A7J9P6M0</accession>
<name>A0A7J9P6M0_METMI</name>
<dbReference type="AlphaFoldDB" id="A0A7J9P6M0"/>
<gene>
    <name evidence="1" type="ORF">HNP93_001543</name>
</gene>
<dbReference type="EMBL" id="JACDUN010000001">
    <property type="protein sequence ID" value="MBA2858842.1"/>
    <property type="molecule type" value="Genomic_DNA"/>
</dbReference>
<comment type="caution">
    <text evidence="1">The sequence shown here is derived from an EMBL/GenBank/DDBJ whole genome shotgun (WGS) entry which is preliminary data.</text>
</comment>
<evidence type="ECO:0008006" key="3">
    <source>
        <dbReference type="Google" id="ProtNLM"/>
    </source>
</evidence>
<dbReference type="Proteomes" id="UP000558015">
    <property type="component" value="Unassembled WGS sequence"/>
</dbReference>
<sequence length="611" mass="70452">MNPFKSKILFIVFIMSFLSFSVVTAESINLEDLKSDDTYVYSYFKTFLDDYDTTINNMIQNNISYINESKLLFEKTAYLNSEISVYEEYGMNTPAKTVITPFYNFSENLEDLSGLCQEFNKNIELNTSSSKYFSKIIGANIVEKINLMKSNLHDINNISELKKDEKTLTFDTSNIEKSLDYLELKFTKHIENIGNVTPSSNLTVLISPENPLIYENTTIYGTGLTGNGKIVITGPENITENIVLKNNHYSTDYSFNKCGIYTLKLTQYGKESKSIKVNISKIPTKIISENYFEFLVLKENNILGKVIDFYGNPITSGEIFFENKTLNLKNGTFTIYTYSDYEKMNNCTLKFVETEKYLSSEKNIEINFSKPILNIQIYSEIGKINKNEPLTITGTFEKGQDLNLDLWVGNNSIENFNSNGTFKKEILFKRPGNYEVFVTFDGNDYYDLSKSNVLMINVTDKDNDLNLLAASIYKAVEVNWKILILIIAILAFGIKFSDILNIFKNKTRETASKPEFNNSLPERSEKSTVVEKTVVLEYQELYNKIMKKYNINVEFTPNELLKYLKKINPKIYYDLKIITKIHEKAVYGKEKLDNNTLKQFHDLIKRVLENL</sequence>
<organism evidence="1 2">
    <name type="scientific">Methanococcus maripaludis</name>
    <name type="common">Methanococcus deltae</name>
    <dbReference type="NCBI Taxonomy" id="39152"/>
    <lineage>
        <taxon>Archaea</taxon>
        <taxon>Methanobacteriati</taxon>
        <taxon>Methanobacteriota</taxon>
        <taxon>Methanomada group</taxon>
        <taxon>Methanococci</taxon>
        <taxon>Methanococcales</taxon>
        <taxon>Methanococcaceae</taxon>
        <taxon>Methanococcus</taxon>
    </lineage>
</organism>
<proteinExistence type="predicted"/>
<protein>
    <recommendedName>
        <fullName evidence="3">DUF4129 domain-containing protein</fullName>
    </recommendedName>
</protein>